<evidence type="ECO:0000313" key="3">
    <source>
        <dbReference type="Proteomes" id="UP000289738"/>
    </source>
</evidence>
<protein>
    <submittedName>
        <fullName evidence="2">Uncharacterized protein</fullName>
    </submittedName>
</protein>
<sequence length="334" mass="36802">MVTEENFSDRVLNFNTRPALSDVTNRPSKRPFSSISGDSPRKTTSDGDSHFAKKKFHFQLGAKLSTQFNDNDKLQFPEKGKNPSLSFLFCDAVSDSSLRTLSSQTSDPQTNNLPEEQNFFGGAGVTSLGLGNDVQDRNPSGVPEGIPITEGFSNRVIQNDDTEVCVDKLASSKSVAVEPPVISASHDFGFLGLERCSTLKGVSGANPSVDSVDLLKQCTCSFCSKAAYIWSDLHYQDVKGRLSALKKSQKEASTTLQRFSDLKEKLVHDPQSSTESSKLELSLMEQWKSLFVHMGNTFAQETKQLESKFEELRDLRESCKSSLDSTDNSNSDNH</sequence>
<comment type="caution">
    <text evidence="2">The sequence shown here is derived from an EMBL/GenBank/DDBJ whole genome shotgun (WGS) entry which is preliminary data.</text>
</comment>
<feature type="compositionally biased region" description="Polar residues" evidence="1">
    <location>
        <begin position="14"/>
        <end position="37"/>
    </location>
</feature>
<reference evidence="2 3" key="1">
    <citation type="submission" date="2019-01" db="EMBL/GenBank/DDBJ databases">
        <title>Sequencing of cultivated peanut Arachis hypogaea provides insights into genome evolution and oil improvement.</title>
        <authorList>
            <person name="Chen X."/>
        </authorList>
    </citation>
    <scope>NUCLEOTIDE SEQUENCE [LARGE SCALE GENOMIC DNA]</scope>
    <source>
        <strain evidence="3">cv. Fuhuasheng</strain>
        <strain evidence="2">GDAAS-fuhuasheng2018</strain>
        <tissue evidence="2">Leaves</tissue>
    </source>
</reference>
<name>A0A444ZXB4_ARAHY</name>
<organism evidence="2 3">
    <name type="scientific">Arachis hypogaea</name>
    <name type="common">Peanut</name>
    <dbReference type="NCBI Taxonomy" id="3818"/>
    <lineage>
        <taxon>Eukaryota</taxon>
        <taxon>Viridiplantae</taxon>
        <taxon>Streptophyta</taxon>
        <taxon>Embryophyta</taxon>
        <taxon>Tracheophyta</taxon>
        <taxon>Spermatophyta</taxon>
        <taxon>Magnoliopsida</taxon>
        <taxon>eudicotyledons</taxon>
        <taxon>Gunneridae</taxon>
        <taxon>Pentapetalae</taxon>
        <taxon>rosids</taxon>
        <taxon>fabids</taxon>
        <taxon>Fabales</taxon>
        <taxon>Fabaceae</taxon>
        <taxon>Papilionoideae</taxon>
        <taxon>50 kb inversion clade</taxon>
        <taxon>dalbergioids sensu lato</taxon>
        <taxon>Dalbergieae</taxon>
        <taxon>Pterocarpus clade</taxon>
        <taxon>Arachis</taxon>
    </lineage>
</organism>
<accession>A0A444ZXB4</accession>
<dbReference type="PANTHER" id="PTHR33924:SF1">
    <property type="entry name" value="DNA-DIRECTED RNA POLYMERASE SUBUNIT BETA"/>
    <property type="match status" value="1"/>
</dbReference>
<dbReference type="EMBL" id="SDMP01000013">
    <property type="protein sequence ID" value="RYR18820.1"/>
    <property type="molecule type" value="Genomic_DNA"/>
</dbReference>
<dbReference type="STRING" id="3818.A0A444ZXB4"/>
<evidence type="ECO:0000313" key="2">
    <source>
        <dbReference type="EMBL" id="RYR18819.1"/>
    </source>
</evidence>
<gene>
    <name evidence="2" type="ORF">Ahy_B03g063430</name>
</gene>
<dbReference type="Gramene" id="arahy.Tifrunner.gnm2.ann2.Ah13g476500.1">
    <property type="protein sequence ID" value="arahy.Tifrunner.gnm2.ann2.Ah13g476500.1-CDS"/>
    <property type="gene ID" value="arahy.Tifrunner.gnm2.ann2.Ah13g476500"/>
</dbReference>
<dbReference type="Proteomes" id="UP000289738">
    <property type="component" value="Chromosome B03"/>
</dbReference>
<dbReference type="AlphaFoldDB" id="A0A444ZXB4"/>
<dbReference type="OrthoDB" id="1907176at2759"/>
<dbReference type="SMR" id="A0A444ZXB4"/>
<proteinExistence type="predicted"/>
<feature type="region of interest" description="Disordered" evidence="1">
    <location>
        <begin position="14"/>
        <end position="50"/>
    </location>
</feature>
<dbReference type="PANTHER" id="PTHR33924">
    <property type="entry name" value="CATION-TRANSPORTING ATPASE"/>
    <property type="match status" value="1"/>
</dbReference>
<evidence type="ECO:0000256" key="1">
    <source>
        <dbReference type="SAM" id="MobiDB-lite"/>
    </source>
</evidence>
<dbReference type="EMBL" id="SDMP01000013">
    <property type="protein sequence ID" value="RYR18819.1"/>
    <property type="molecule type" value="Genomic_DNA"/>
</dbReference>
<feature type="compositionally biased region" description="Basic and acidic residues" evidence="1">
    <location>
        <begin position="39"/>
        <end position="50"/>
    </location>
</feature>
<keyword evidence="3" id="KW-1185">Reference proteome</keyword>